<dbReference type="Pfam" id="PF04674">
    <property type="entry name" value="Phi_1"/>
    <property type="match status" value="1"/>
</dbReference>
<reference evidence="7" key="1">
    <citation type="submission" date="2015-03" db="EMBL/GenBank/DDBJ databases">
        <title>A transcriptome of Araucaria cunninghamii, an australian fine timber species.</title>
        <authorList>
            <person name="Jing Yi C.J.Y."/>
            <person name="Yin San L.Y.S."/>
            <person name="Abdul Karim S.S."/>
            <person name="Wan Azmi N.N."/>
            <person name="Hercus R.R."/>
            <person name="Croft L.L."/>
        </authorList>
    </citation>
    <scope>NUCLEOTIDE SEQUENCE</scope>
    <source>
        <strain evidence="7">MI0301</strain>
        <tissue evidence="7">Leaf</tissue>
    </source>
</reference>
<comment type="similarity">
    <text evidence="5">Belongs to the EXORDIUM family.</text>
</comment>
<keyword evidence="3" id="KW-0964">Secreted</keyword>
<dbReference type="AlphaFoldDB" id="A0A0D6QV19"/>
<name>A0A0D6QV19_ARACU</name>
<keyword evidence="2" id="KW-0052">Apoplast</keyword>
<evidence type="ECO:0000256" key="1">
    <source>
        <dbReference type="ARBA" id="ARBA00004271"/>
    </source>
</evidence>
<dbReference type="InterPro" id="IPR006766">
    <property type="entry name" value="EXORDIUM-like"/>
</dbReference>
<dbReference type="PANTHER" id="PTHR31279:SF3">
    <property type="entry name" value="PROTEIN EXORDIUM-LIKE 2"/>
    <property type="match status" value="1"/>
</dbReference>
<feature type="chain" id="PRO_5002311229" evidence="6">
    <location>
        <begin position="30"/>
        <end position="323"/>
    </location>
</feature>
<evidence type="ECO:0000256" key="5">
    <source>
        <dbReference type="ARBA" id="ARBA00023591"/>
    </source>
</evidence>
<sequence>MAGCELCCVQKAVKLLLLLLLMSATRSGAELVEEDPLSLTYHNGPLLTTSSPLDVHLIWYGNFSAVQRSVVADFVQSLGADVAANGAQQPSVSAWWTTTRGYTEASNEAPVAATRLAEQRLDEAYSRGKALQRSDVAALVEAAVHSEALPGSTTAAAAVYLVLTSEDVVVERFCISSCGFHATVANGDKLQPYAWVGNAESQCPGQCAWPFHQPLYGPQTTPLVAPNGDVGIDGMIINIATVLAGSVTNPFNTGYFQGDATAPLEAVSACPGIYGKGAYPGFPGQLPVDSVTGASYNAHGINGRKFLLPAIWDPASRSCKTIL</sequence>
<evidence type="ECO:0000256" key="6">
    <source>
        <dbReference type="SAM" id="SignalP"/>
    </source>
</evidence>
<proteinExistence type="inferred from homology"/>
<feature type="signal peptide" evidence="6">
    <location>
        <begin position="1"/>
        <end position="29"/>
    </location>
</feature>
<protein>
    <submittedName>
        <fullName evidence="7">Uncharacterized protein</fullName>
    </submittedName>
</protein>
<keyword evidence="4 6" id="KW-0732">Signal</keyword>
<evidence type="ECO:0000256" key="3">
    <source>
        <dbReference type="ARBA" id="ARBA00022525"/>
    </source>
</evidence>
<evidence type="ECO:0000256" key="4">
    <source>
        <dbReference type="ARBA" id="ARBA00022729"/>
    </source>
</evidence>
<dbReference type="PANTHER" id="PTHR31279">
    <property type="entry name" value="PROTEIN EXORDIUM-LIKE 5"/>
    <property type="match status" value="1"/>
</dbReference>
<organism evidence="7">
    <name type="scientific">Araucaria cunninghamii</name>
    <name type="common">Hoop pine</name>
    <name type="synonym">Moreton Bay pine</name>
    <dbReference type="NCBI Taxonomy" id="56994"/>
    <lineage>
        <taxon>Eukaryota</taxon>
        <taxon>Viridiplantae</taxon>
        <taxon>Streptophyta</taxon>
        <taxon>Embryophyta</taxon>
        <taxon>Tracheophyta</taxon>
        <taxon>Spermatophyta</taxon>
        <taxon>Pinopsida</taxon>
        <taxon>Pinidae</taxon>
        <taxon>Conifers II</taxon>
        <taxon>Araucariales</taxon>
        <taxon>Araucariaceae</taxon>
        <taxon>Araucaria</taxon>
    </lineage>
</organism>
<evidence type="ECO:0000313" key="7">
    <source>
        <dbReference type="EMBL" id="JAG94301.1"/>
    </source>
</evidence>
<accession>A0A0D6QV19</accession>
<evidence type="ECO:0000256" key="2">
    <source>
        <dbReference type="ARBA" id="ARBA00022523"/>
    </source>
</evidence>
<dbReference type="EMBL" id="GCKF01044002">
    <property type="protein sequence ID" value="JAG94301.1"/>
    <property type="molecule type" value="Transcribed_RNA"/>
</dbReference>
<comment type="subcellular location">
    <subcellularLocation>
        <location evidence="1">Secreted</location>
        <location evidence="1">Extracellular space</location>
        <location evidence="1">Apoplast</location>
    </subcellularLocation>
</comment>
<dbReference type="GO" id="GO:0048046">
    <property type="term" value="C:apoplast"/>
    <property type="evidence" value="ECO:0007669"/>
    <property type="project" value="UniProtKB-SubCell"/>
</dbReference>